<dbReference type="InterPro" id="IPR027417">
    <property type="entry name" value="P-loop_NTPase"/>
</dbReference>
<evidence type="ECO:0000256" key="1">
    <source>
        <dbReference type="ARBA" id="ARBA00022741"/>
    </source>
</evidence>
<dbReference type="Pfam" id="PF13191">
    <property type="entry name" value="AAA_16"/>
    <property type="match status" value="1"/>
</dbReference>
<dbReference type="PANTHER" id="PTHR16305:SF28">
    <property type="entry name" value="GUANYLATE CYCLASE DOMAIN-CONTAINING PROTEIN"/>
    <property type="match status" value="1"/>
</dbReference>
<keyword evidence="5" id="KW-1185">Reference proteome</keyword>
<gene>
    <name evidence="4" type="ORF">GQF42_03565</name>
</gene>
<organism evidence="4 5">
    <name type="scientific">Streptomyces broussonetiae</name>
    <dbReference type="NCBI Taxonomy" id="2686304"/>
    <lineage>
        <taxon>Bacteria</taxon>
        <taxon>Bacillati</taxon>
        <taxon>Actinomycetota</taxon>
        <taxon>Actinomycetes</taxon>
        <taxon>Kitasatosporales</taxon>
        <taxon>Streptomycetaceae</taxon>
        <taxon>Streptomyces</taxon>
    </lineage>
</organism>
<proteinExistence type="predicted"/>
<sequence>MRSHAPSLVGRDSQLALLERSLADARQGRGGVVFLVGEAGVGKSRLAAEAVGGALGAGMRVLRGRSSTTGPAVPFRPLTEALMSLFRGGEPMDDLALGPYRPVLGRLIPDWDTGERDSTSMVILGEAVLRLLIAAGRGQAQLLLLEDLHDADPETLGVLEYLVDNLEYTPVLLLATVRTDFSDALDLAQSARRRGAATLVELPPLTRPQAHQMIAAQLGAKGPEEVPGAVLERLWADSSGSPYLVEELLQSMIGAGTLVQAPDGWRAVGDLRSDVSSTLARGILRRIDRLGAQGLTLLSAAAVLGRRFPLTVLQRMTGVDDRALLSHLHAAVAARLVLPDEPAPDWYSFRHSLTVEALFTQMTPGRRAELARRGAEAVEELHPALGGDWCALAAGLRCEAGDQEEAGLLFADAGGRALGAGALGSAVTLLTRAENLLAGAGDPQARAAVLENLLPALAEAGDFARALDLAEDLHVLGGSGLSPVRLATLHTRLAKVAHTAGRWSDGNRQIARAREVLAASPDEASTAAVDVTAAYLALDTPGSDRTLHAEKLARSAADTAERHGLPVVACQAQELLATVARERDPEESEAMLGKALTTAERHRLPLQRMYAATRMGGNAWLADGDTSGLAAAREEALRLGSVNIVHTVDGILVLDAVLRGRYDEARSAAAECLAVVRRLRLAPAVRYVLMAQAVLEAHHANSPAMETALAAFAEWDGAGSQEEPLSHGLARAFCALLEEDRAGARAVLGHVLALEADNPSTYHLGGTHGLLLLLDVLAGAADRARHEEITATAVARMRWNRQFVLLSEAVLLGREGAGAEAAAAVESALTVAEPYPLAQHLGLRLVSDPAHQDGWGDPVSWLRRAEHYFHERDIPAVTGACRAGLRRLGAPVHQHRTGTSGIPDHLRAQGVTVREFEVFRLLAERLGNKDIADRLFISPRTAEKHIASLITKTGAANRAELCARSAALRDAWVVSSDSRRPPGEWASRGRR</sequence>
<dbReference type="Proteomes" id="UP000436138">
    <property type="component" value="Chromosome"/>
</dbReference>
<dbReference type="GO" id="GO:0006355">
    <property type="term" value="P:regulation of DNA-templated transcription"/>
    <property type="evidence" value="ECO:0007669"/>
    <property type="project" value="InterPro"/>
</dbReference>
<evidence type="ECO:0000313" key="5">
    <source>
        <dbReference type="Proteomes" id="UP000436138"/>
    </source>
</evidence>
<reference evidence="4 5" key="1">
    <citation type="submission" date="2019-12" db="EMBL/GenBank/DDBJ databases">
        <title>Streptomyces sp. strain T44 isolated from rhizosphere soil of Broussonetia papyrifera.</title>
        <authorList>
            <person name="Mo P."/>
        </authorList>
    </citation>
    <scope>NUCLEOTIDE SEQUENCE [LARGE SCALE GENOMIC DNA]</scope>
    <source>
        <strain evidence="4 5">T44</strain>
    </source>
</reference>
<keyword evidence="1" id="KW-0547">Nucleotide-binding</keyword>
<dbReference type="SMART" id="SM00421">
    <property type="entry name" value="HTH_LUXR"/>
    <property type="match status" value="1"/>
</dbReference>
<dbReference type="Pfam" id="PF00196">
    <property type="entry name" value="GerE"/>
    <property type="match status" value="1"/>
</dbReference>
<accession>A0A6I6MW24</accession>
<protein>
    <submittedName>
        <fullName evidence="4">AAA family ATPase</fullName>
    </submittedName>
</protein>
<dbReference type="Gene3D" id="1.10.10.10">
    <property type="entry name" value="Winged helix-like DNA-binding domain superfamily/Winged helix DNA-binding domain"/>
    <property type="match status" value="1"/>
</dbReference>
<dbReference type="SUPFAM" id="SSF52540">
    <property type="entry name" value="P-loop containing nucleoside triphosphate hydrolases"/>
    <property type="match status" value="1"/>
</dbReference>
<keyword evidence="2" id="KW-0067">ATP-binding</keyword>
<dbReference type="SMART" id="SM00382">
    <property type="entry name" value="AAA"/>
    <property type="match status" value="1"/>
</dbReference>
<feature type="domain" description="HTH luxR-type" evidence="3">
    <location>
        <begin position="904"/>
        <end position="969"/>
    </location>
</feature>
<dbReference type="InterPro" id="IPR003593">
    <property type="entry name" value="AAA+_ATPase"/>
</dbReference>
<dbReference type="KEGG" id="sbro:GQF42_03565"/>
<dbReference type="GO" id="GO:0003677">
    <property type="term" value="F:DNA binding"/>
    <property type="evidence" value="ECO:0007669"/>
    <property type="project" value="InterPro"/>
</dbReference>
<dbReference type="AlphaFoldDB" id="A0A6I6MW24"/>
<dbReference type="GO" id="GO:0005737">
    <property type="term" value="C:cytoplasm"/>
    <property type="evidence" value="ECO:0007669"/>
    <property type="project" value="TreeGrafter"/>
</dbReference>
<evidence type="ECO:0000259" key="3">
    <source>
        <dbReference type="PROSITE" id="PS50043"/>
    </source>
</evidence>
<evidence type="ECO:0000256" key="2">
    <source>
        <dbReference type="ARBA" id="ARBA00022840"/>
    </source>
</evidence>
<dbReference type="SUPFAM" id="SSF46894">
    <property type="entry name" value="C-terminal effector domain of the bipartite response regulators"/>
    <property type="match status" value="1"/>
</dbReference>
<name>A0A6I6MW24_9ACTN</name>
<dbReference type="GO" id="GO:0004016">
    <property type="term" value="F:adenylate cyclase activity"/>
    <property type="evidence" value="ECO:0007669"/>
    <property type="project" value="TreeGrafter"/>
</dbReference>
<dbReference type="CDD" id="cd06170">
    <property type="entry name" value="LuxR_C_like"/>
    <property type="match status" value="1"/>
</dbReference>
<dbReference type="EMBL" id="CP047020">
    <property type="protein sequence ID" value="QHA02489.1"/>
    <property type="molecule type" value="Genomic_DNA"/>
</dbReference>
<dbReference type="InterPro" id="IPR016032">
    <property type="entry name" value="Sig_transdc_resp-reg_C-effctor"/>
</dbReference>
<evidence type="ECO:0000313" key="4">
    <source>
        <dbReference type="EMBL" id="QHA02489.1"/>
    </source>
</evidence>
<dbReference type="PANTHER" id="PTHR16305">
    <property type="entry name" value="TESTICULAR SOLUBLE ADENYLYL CYCLASE"/>
    <property type="match status" value="1"/>
</dbReference>
<dbReference type="RefSeq" id="WP_158917531.1">
    <property type="nucleotide sequence ID" value="NZ_CP047020.1"/>
</dbReference>
<dbReference type="PROSITE" id="PS50043">
    <property type="entry name" value="HTH_LUXR_2"/>
    <property type="match status" value="1"/>
</dbReference>
<dbReference type="InterPro" id="IPR000792">
    <property type="entry name" value="Tscrpt_reg_LuxR_C"/>
</dbReference>
<dbReference type="InterPro" id="IPR041664">
    <property type="entry name" value="AAA_16"/>
</dbReference>
<dbReference type="InterPro" id="IPR036388">
    <property type="entry name" value="WH-like_DNA-bd_sf"/>
</dbReference>
<dbReference type="GO" id="GO:0005524">
    <property type="term" value="F:ATP binding"/>
    <property type="evidence" value="ECO:0007669"/>
    <property type="project" value="UniProtKB-KW"/>
</dbReference>
<dbReference type="Gene3D" id="3.40.50.300">
    <property type="entry name" value="P-loop containing nucleotide triphosphate hydrolases"/>
    <property type="match status" value="1"/>
</dbReference>